<dbReference type="PANTHER" id="PTHR32063:SF8">
    <property type="entry name" value="CATION EFFLUX PROTEIN"/>
    <property type="match status" value="1"/>
</dbReference>
<dbReference type="GO" id="GO:0005886">
    <property type="term" value="C:plasma membrane"/>
    <property type="evidence" value="ECO:0007669"/>
    <property type="project" value="TreeGrafter"/>
</dbReference>
<proteinExistence type="predicted"/>
<dbReference type="PRINTS" id="PR00702">
    <property type="entry name" value="ACRIFLAVINRP"/>
</dbReference>
<name>A0A226X499_CABSO</name>
<dbReference type="Gene3D" id="3.30.70.1430">
    <property type="entry name" value="Multidrug efflux transporter AcrB pore domain"/>
    <property type="match status" value="2"/>
</dbReference>
<gene>
    <name evidence="3" type="ORF">BSU04_12600</name>
</gene>
<feature type="transmembrane region" description="Helical" evidence="2">
    <location>
        <begin position="1005"/>
        <end position="1024"/>
    </location>
</feature>
<dbReference type="Pfam" id="PF00873">
    <property type="entry name" value="ACR_tran"/>
    <property type="match status" value="1"/>
</dbReference>
<dbReference type="Gene3D" id="1.20.1640.10">
    <property type="entry name" value="Multidrug efflux transporter AcrB transmembrane domain"/>
    <property type="match status" value="2"/>
</dbReference>
<feature type="transmembrane region" description="Helical" evidence="2">
    <location>
        <begin position="930"/>
        <end position="948"/>
    </location>
</feature>
<dbReference type="Gene3D" id="3.30.2090.10">
    <property type="entry name" value="Multidrug efflux transporter AcrB TolC docking domain, DN and DC subdomains"/>
    <property type="match status" value="2"/>
</dbReference>
<keyword evidence="2" id="KW-0812">Transmembrane</keyword>
<evidence type="ECO:0000313" key="4">
    <source>
        <dbReference type="Proteomes" id="UP000214720"/>
    </source>
</evidence>
<keyword evidence="2" id="KW-0472">Membrane</keyword>
<dbReference type="GO" id="GO:0042910">
    <property type="term" value="F:xenobiotic transmembrane transporter activity"/>
    <property type="evidence" value="ECO:0007669"/>
    <property type="project" value="TreeGrafter"/>
</dbReference>
<reference evidence="4" key="1">
    <citation type="submission" date="2017-01" db="EMBL/GenBank/DDBJ databases">
        <title>Genome Analysis of Deinococcus marmoris KOPRI26562.</title>
        <authorList>
            <person name="Kim J.H."/>
            <person name="Oh H.-M."/>
        </authorList>
    </citation>
    <scope>NUCLEOTIDE SEQUENCE [LARGE SCALE GENOMIC DNA]</scope>
    <source>
        <strain evidence="4">PAMC 26633</strain>
    </source>
</reference>
<feature type="transmembrane region" description="Helical" evidence="2">
    <location>
        <begin position="12"/>
        <end position="29"/>
    </location>
</feature>
<dbReference type="SUPFAM" id="SSF82693">
    <property type="entry name" value="Multidrug efflux transporter AcrB pore domain, PN1, PN2, PC1 and PC2 subdomains"/>
    <property type="match status" value="2"/>
</dbReference>
<feature type="transmembrane region" description="Helical" evidence="2">
    <location>
        <begin position="901"/>
        <end position="923"/>
    </location>
</feature>
<dbReference type="EMBL" id="MTHB01000070">
    <property type="protein sequence ID" value="OXC78274.1"/>
    <property type="molecule type" value="Genomic_DNA"/>
</dbReference>
<dbReference type="eggNOG" id="COG0841">
    <property type="taxonomic scope" value="Bacteria"/>
</dbReference>
<dbReference type="InterPro" id="IPR001036">
    <property type="entry name" value="Acrflvin-R"/>
</dbReference>
<feature type="transmembrane region" description="Helical" evidence="2">
    <location>
        <begin position="381"/>
        <end position="401"/>
    </location>
</feature>
<feature type="transmembrane region" description="Helical" evidence="2">
    <location>
        <begin position="479"/>
        <end position="498"/>
    </location>
</feature>
<organism evidence="3 4">
    <name type="scientific">Caballeronia sordidicola</name>
    <name type="common">Burkholderia sordidicola</name>
    <dbReference type="NCBI Taxonomy" id="196367"/>
    <lineage>
        <taxon>Bacteria</taxon>
        <taxon>Pseudomonadati</taxon>
        <taxon>Pseudomonadota</taxon>
        <taxon>Betaproteobacteria</taxon>
        <taxon>Burkholderiales</taxon>
        <taxon>Burkholderiaceae</taxon>
        <taxon>Caballeronia</taxon>
    </lineage>
</organism>
<feature type="transmembrane region" description="Helical" evidence="2">
    <location>
        <begin position="1036"/>
        <end position="1059"/>
    </location>
</feature>
<feature type="compositionally biased region" description="Gly residues" evidence="1">
    <location>
        <begin position="1079"/>
        <end position="1098"/>
    </location>
</feature>
<feature type="transmembrane region" description="Helical" evidence="2">
    <location>
        <begin position="407"/>
        <end position="431"/>
    </location>
</feature>
<dbReference type="Proteomes" id="UP000214720">
    <property type="component" value="Unassembled WGS sequence"/>
</dbReference>
<feature type="region of interest" description="Disordered" evidence="1">
    <location>
        <begin position="1066"/>
        <end position="1105"/>
    </location>
</feature>
<feature type="transmembrane region" description="Helical" evidence="2">
    <location>
        <begin position="452"/>
        <end position="473"/>
    </location>
</feature>
<feature type="transmembrane region" description="Helical" evidence="2">
    <location>
        <begin position="36"/>
        <end position="55"/>
    </location>
</feature>
<dbReference type="Gene3D" id="3.30.70.1320">
    <property type="entry name" value="Multidrug efflux transporter AcrB pore domain like"/>
    <property type="match status" value="1"/>
</dbReference>
<evidence type="ECO:0000256" key="1">
    <source>
        <dbReference type="SAM" id="MobiDB-lite"/>
    </source>
</evidence>
<dbReference type="AlphaFoldDB" id="A0A226X499"/>
<feature type="transmembrane region" description="Helical" evidence="2">
    <location>
        <begin position="355"/>
        <end position="374"/>
    </location>
</feature>
<comment type="caution">
    <text evidence="3">The sequence shown here is derived from an EMBL/GenBank/DDBJ whole genome shotgun (WGS) entry which is preliminary data.</text>
</comment>
<evidence type="ECO:0000256" key="2">
    <source>
        <dbReference type="SAM" id="Phobius"/>
    </source>
</evidence>
<protein>
    <submittedName>
        <fullName evidence="3">Cation/multidrug efflux pump</fullName>
    </submittedName>
</protein>
<keyword evidence="2" id="KW-1133">Transmembrane helix</keyword>
<feature type="transmembrane region" description="Helical" evidence="2">
    <location>
        <begin position="954"/>
        <end position="975"/>
    </location>
</feature>
<dbReference type="Gene3D" id="3.30.70.1440">
    <property type="entry name" value="Multidrug efflux transporter AcrB pore domain"/>
    <property type="match status" value="1"/>
</dbReference>
<dbReference type="SUPFAM" id="SSF82714">
    <property type="entry name" value="Multidrug efflux transporter AcrB TolC docking domain, DN and DC subdomains"/>
    <property type="match status" value="2"/>
</dbReference>
<feature type="compositionally biased region" description="Basic and acidic residues" evidence="1">
    <location>
        <begin position="1069"/>
        <end position="1078"/>
    </location>
</feature>
<accession>A0A226X499</accession>
<dbReference type="PANTHER" id="PTHR32063">
    <property type="match status" value="1"/>
</dbReference>
<dbReference type="InterPro" id="IPR027463">
    <property type="entry name" value="AcrB_DN_DC_subdom"/>
</dbReference>
<dbReference type="SUPFAM" id="SSF82866">
    <property type="entry name" value="Multidrug efflux transporter AcrB transmembrane domain"/>
    <property type="match status" value="2"/>
</dbReference>
<feature type="transmembrane region" description="Helical" evidence="2">
    <location>
        <begin position="557"/>
        <end position="577"/>
    </location>
</feature>
<sequence length="1105" mass="118017">MVSSLNPSGSFFFPAFFERVSMWIVNVALKRPYTFIVMAILILLATPFALLTTPVDVLPDINIPVVSIIWTYTGLSAEDMANRITQVNERSLTTTVNDIEHIESQSLPGIAILKVFLQPTANIQTAIAQTVAVEQAQLKQMPPGATPPLVISYSASSIPVIQLGLSSPTLSEQDLNDSALNFLRPQLVTIPGAAVPYPYGGKSRLISVDLDTRALLAKGLTPSDVVSAFNAQNLILPTGTAKIGMKEYTINMNGSPATIAALNDIPVRTLNGATTYLREVAHVRDGFSPQTNIVRQNGHRGVLMSVMKNGSASTLSIVDALYALLPNARASLPADLTITPLFDQSVFVKAAVQGVIHEALIAAALTAAMILLFLGNWRSTCIIAVSIPLSILSSLLVLHALGQTINIMTLGGLALAVGILVDDATVTIENIERHLHMGTDLHEAILEGAGEIAVPALVSTLCICIVFVPMFFLTGVAKFLFVPLAEAVVFAMLASYILSRTLVPTLAMLLMGHAHKPKNGSKPNLFMRLYHRFDAGFERMRATYIVILSTLLVRRRMFASLFLGFCVLSVGLVFVLGEDFFPTVDAGDIRLHMRAPTGTRIEETARLADQVEEVVRQVVPADQLNTLLDNLGLPYSGINLSYSNAGTIGTLDGEIQVALKPDHEPTQNFVDKLRAVLPQRFPGVEFFFQPADIVTQILNFGLPAAIDVQISGADQKGNFAVAAKLMKAIRQIPGTVDTHIQQKLDEPALNLQMDRTRLQQLNLTANNVAQNVLISLSGSSQTSPGFWFNNKNGVEYSVAVQTPQYQISSIDELLRTPVSGSATGPTQLLGNLVQVTPQSQFAVVTHYNIRPVIDVFVSVEGRDLGSIATEVDKLVNQARATLPRGSQIVVRGQVATMRSSFFGLGVGVAMAIVLVYLLIVVNFQSWVDPLIIVSALPAALAGIVWMLFLTGTHLSVPALTGAIMTMGVATANSILMVSFARQRLQAGAPPLTAALEAGASRIRPVLMTAFAMIIGMIPMALGLGEGSEQNAPLGRAVIGGLLFATVSTLFFVPLVFAGIHSRLARRRDRSAGDRDDHGGGSSGGGSGGNPGHDGPGHGAGEHVPS</sequence>
<evidence type="ECO:0000313" key="3">
    <source>
        <dbReference type="EMBL" id="OXC78274.1"/>
    </source>
</evidence>